<dbReference type="GO" id="GO:0000145">
    <property type="term" value="C:exocyst"/>
    <property type="evidence" value="ECO:0007669"/>
    <property type="project" value="UniProtKB-UniRule"/>
</dbReference>
<dbReference type="InterPro" id="IPR007191">
    <property type="entry name" value="Sec8_exocyst_N"/>
</dbReference>
<feature type="domain" description="AAA+ ATPase" evidence="15">
    <location>
        <begin position="1259"/>
        <end position="1398"/>
    </location>
</feature>
<evidence type="ECO:0000256" key="14">
    <source>
        <dbReference type="SAM" id="MobiDB-lite"/>
    </source>
</evidence>
<dbReference type="InterPro" id="IPR039682">
    <property type="entry name" value="Sec8/EXOC4"/>
</dbReference>
<sequence length="1479" mass="167192">MFSKKSKATTTSSVSASNAARPTASGKDLAKKIDWVFDEPSTLPAPVLKCLEDIKEKWFDLTSDDYNPVPIALRLQEPSTLGRDYKAFLDMYDKLETAMDTIIDEYHQAFNTSIHTFSSVVDAISDSQTRTRLLRENLDRCKGLLECKRFDLLHLWVKSIQYKEMMRILDTIEDVRRTPEKVETLMQGKFFLSAVKTLLNATKSLKSREFSEIGAVAIIRQHLQQLKDVLNETLIEELHNHLYLKSPFCQDCVERHGNASKDLGTRRGSDSVDPYTQRTSVSVSKNKASKIKSNDIAEDYDANPEADSLQYMSRLIEGLALLGALSNATEIIKQRLVLEIYYVIERTIQEISDREGRGELLRPPALKAFASIVWKSKDNQGHVLKELLATLYLRLEIILHGHHYILSLIPALALQNVNTGTPAYDIRDVWNAIQSEVKALLYDYLSTSQRQTSLHNQIASLNEMFGRKAQQSKPKVFRITAGNMINDPMAKMYHAIGPTDAGPSRASNILQSIAPAAGSFGSNDFGSMTNGLQVVDKYANAASAGHQLLISPDPANILVIFDMTMDFIEKSEATGGIAPTGDFKKFLDDFVLSVFLPQLETRVMDLFHEFVNGDDSFQVDRITDFPLFKSAIGLTVLIQGMCRILLIMPVHKQEFIQLIQSLLIKFHEKLTARYWALMSADTSDNTEADRNVISCVWAHDPEILKLMTQNTFFDAEKDVNMEYNKQISERETFLEMKLKQERSFHRGEMVFDYKKLQELATLHYTTQWFVSQLAMLNTAGRSSAKSPVVMSSKLPARALADMSVSDLYVKWSAESLPGLVLDSDDVVELELDQDMLQKFDPLMSNFKKLSERSLITLRLEARCHVMYYLDLAIREGNYWLDDEPVEPDPYINALNQDLTMCEEAMSSVLPIPRIRFLFDGLASLMTRILCTNFKHIKRLNSNGITKMIRNVQSLQQSLTNIASIHEKALDHARQYYDLLNLGGVGMVTFMEANGSKYDFDECKALLDQIYQDVLTTDDTVNKKVYNDLLARIKQHFVKGGKAINASSCLTHQIKTTRNCLVLAANHLAMDEIGLAKTTELGSAHQLNGSNTNAPEDATSDLYTRLKKLQRQLEFLELQEEYIKDEQKNLKRELIRAQEEVKRIQSVPLVIGQFLEPIDQHTGIVGSTTGSNYLVRILSTIDRELLKPSSSVALHRHSNALVDVLPPEADSSIAMLREEEKPDVSYQDIGGLDIQKQEIREAVELPLTHVDLYRQIGIDPPRGVLLYGPPGTGKTMLVKAVAHHTTASFIRVVGSEFVQKYLGEGPRMVRDVFRLARENSPAIIFIDEIDAIATKRFDAQTGADREVQRILLELLNQMDGFDQTSNVKVIMATNRADTLDPALLRPGRLDRKIEFPTPDRRQKRLIFSTVTAKMNLSEEVDLEDFISRPDKLSGAEIAAICQEAGMQAVRKNRYVILNKDIEKGYKSNVKKQDLDHDFYR</sequence>
<feature type="compositionally biased region" description="Low complexity" evidence="14">
    <location>
        <begin position="8"/>
        <end position="20"/>
    </location>
</feature>
<dbReference type="GO" id="GO:0006904">
    <property type="term" value="P:vesicle docking involved in exocytosis"/>
    <property type="evidence" value="ECO:0007669"/>
    <property type="project" value="InterPro"/>
</dbReference>
<dbReference type="GO" id="GO:0000502">
    <property type="term" value="C:proteasome complex"/>
    <property type="evidence" value="ECO:0007669"/>
    <property type="project" value="UniProtKB-KW"/>
</dbReference>
<evidence type="ECO:0000256" key="10">
    <source>
        <dbReference type="ARBA" id="ARBA00022942"/>
    </source>
</evidence>
<dbReference type="PANTHER" id="PTHR14146:SF0">
    <property type="entry name" value="EXOCYST COMPLEX COMPONENT 4"/>
    <property type="match status" value="1"/>
</dbReference>
<dbReference type="FunFam" id="2.40.50.140:FF:000046">
    <property type="entry name" value="26S protease regulatory subunit 6B"/>
    <property type="match status" value="1"/>
</dbReference>
<comment type="function">
    <text evidence="12">Component of the exocyst complex involved in the docking of exocytic vesicles with fusion sites on the plasma membrane.</text>
</comment>
<dbReference type="VEuPathDB" id="FungiDB:SeMB42_g06582"/>
<keyword evidence="8" id="KW-0067">ATP-binding</keyword>
<evidence type="ECO:0000256" key="7">
    <source>
        <dbReference type="ARBA" id="ARBA00022741"/>
    </source>
</evidence>
<keyword evidence="6" id="KW-0963">Cytoplasm</keyword>
<dbReference type="InterPro" id="IPR012340">
    <property type="entry name" value="NA-bd_OB-fold"/>
</dbReference>
<name>A0A507CZH6_9FUNG</name>
<dbReference type="FunFam" id="3.40.50.300:FF:000033">
    <property type="entry name" value="26S protease regulatory subunit 6B"/>
    <property type="match status" value="1"/>
</dbReference>
<dbReference type="Pfam" id="PF04048">
    <property type="entry name" value="Sec8_N"/>
    <property type="match status" value="1"/>
</dbReference>
<dbReference type="InterPro" id="IPR003593">
    <property type="entry name" value="AAA+_ATPase"/>
</dbReference>
<dbReference type="GO" id="GO:0015031">
    <property type="term" value="P:protein transport"/>
    <property type="evidence" value="ECO:0007669"/>
    <property type="project" value="UniProtKB-KW"/>
</dbReference>
<proteinExistence type="inferred from homology"/>
<dbReference type="Gene3D" id="1.10.8.60">
    <property type="match status" value="1"/>
</dbReference>
<feature type="region of interest" description="Disordered" evidence="14">
    <location>
        <begin position="1"/>
        <end position="21"/>
    </location>
</feature>
<dbReference type="GO" id="GO:0005524">
    <property type="term" value="F:ATP binding"/>
    <property type="evidence" value="ECO:0007669"/>
    <property type="project" value="UniProtKB-KW"/>
</dbReference>
<gene>
    <name evidence="16" type="ORF">SeLEV6574_g04385</name>
</gene>
<feature type="compositionally biased region" description="Basic and acidic residues" evidence="14">
    <location>
        <begin position="259"/>
        <end position="270"/>
    </location>
</feature>
<reference evidence="16 17" key="1">
    <citation type="journal article" date="2019" name="Sci. Rep.">
        <title>Comparative genomics of chytrid fungi reveal insights into the obligate biotrophic and pathogenic lifestyle of Synchytrium endobioticum.</title>
        <authorList>
            <person name="van de Vossenberg B.T.L.H."/>
            <person name="Warris S."/>
            <person name="Nguyen H.D.T."/>
            <person name="van Gent-Pelzer M.P.E."/>
            <person name="Joly D.L."/>
            <person name="van de Geest H.C."/>
            <person name="Bonants P.J.M."/>
            <person name="Smith D.S."/>
            <person name="Levesque C.A."/>
            <person name="van der Lee T.A.J."/>
        </authorList>
    </citation>
    <scope>NUCLEOTIDE SEQUENCE [LARGE SCALE GENOMIC DNA]</scope>
    <source>
        <strain evidence="16 17">LEV6574</strain>
    </source>
</reference>
<accession>A0A507CZH6</accession>
<dbReference type="InterPro" id="IPR048630">
    <property type="entry name" value="Sec8_M"/>
</dbReference>
<dbReference type="OrthoDB" id="272977at2759"/>
<feature type="region of interest" description="Disordered" evidence="14">
    <location>
        <begin position="259"/>
        <end position="279"/>
    </location>
</feature>
<evidence type="ECO:0000259" key="15">
    <source>
        <dbReference type="SMART" id="SM00382"/>
    </source>
</evidence>
<evidence type="ECO:0000256" key="2">
    <source>
        <dbReference type="ARBA" id="ARBA00004496"/>
    </source>
</evidence>
<dbReference type="Gene3D" id="3.40.50.300">
    <property type="entry name" value="P-loop containing nucleotide triphosphate hydrolases"/>
    <property type="match status" value="1"/>
</dbReference>
<evidence type="ECO:0000256" key="9">
    <source>
        <dbReference type="ARBA" id="ARBA00022927"/>
    </source>
</evidence>
<dbReference type="InterPro" id="IPR003960">
    <property type="entry name" value="ATPase_AAA_CS"/>
</dbReference>
<dbReference type="SMART" id="SM00382">
    <property type="entry name" value="AAA"/>
    <property type="match status" value="1"/>
</dbReference>
<evidence type="ECO:0000256" key="1">
    <source>
        <dbReference type="ARBA" id="ARBA00004123"/>
    </source>
</evidence>
<dbReference type="EMBL" id="QEAM01000174">
    <property type="protein sequence ID" value="TPX44617.1"/>
    <property type="molecule type" value="Genomic_DNA"/>
</dbReference>
<dbReference type="InterPro" id="IPR041569">
    <property type="entry name" value="AAA_lid_3"/>
</dbReference>
<dbReference type="InterPro" id="IPR027417">
    <property type="entry name" value="P-loop_NTPase"/>
</dbReference>
<dbReference type="Pfam" id="PF00004">
    <property type="entry name" value="AAA"/>
    <property type="match status" value="1"/>
</dbReference>
<keyword evidence="13" id="KW-0175">Coiled coil</keyword>
<dbReference type="FunFam" id="1.10.8.60:FF:000018">
    <property type="entry name" value="26S protease regulatory subunit 6B"/>
    <property type="match status" value="1"/>
</dbReference>
<evidence type="ECO:0000256" key="13">
    <source>
        <dbReference type="SAM" id="Coils"/>
    </source>
</evidence>
<dbReference type="InterPro" id="IPR003959">
    <property type="entry name" value="ATPase_AAA_core"/>
</dbReference>
<keyword evidence="10" id="KW-0647">Proteasome</keyword>
<dbReference type="InterPro" id="IPR032501">
    <property type="entry name" value="Prot_ATP_ID_OB_2nd"/>
</dbReference>
<evidence type="ECO:0000256" key="8">
    <source>
        <dbReference type="ARBA" id="ARBA00022840"/>
    </source>
</evidence>
<keyword evidence="9 12" id="KW-0653">Protein transport</keyword>
<organism evidence="16 17">
    <name type="scientific">Synchytrium endobioticum</name>
    <dbReference type="NCBI Taxonomy" id="286115"/>
    <lineage>
        <taxon>Eukaryota</taxon>
        <taxon>Fungi</taxon>
        <taxon>Fungi incertae sedis</taxon>
        <taxon>Chytridiomycota</taxon>
        <taxon>Chytridiomycota incertae sedis</taxon>
        <taxon>Chytridiomycetes</taxon>
        <taxon>Synchytriales</taxon>
        <taxon>Synchytriaceae</taxon>
        <taxon>Synchytrium</taxon>
    </lineage>
</organism>
<dbReference type="SUPFAM" id="SSF52540">
    <property type="entry name" value="P-loop containing nucleoside triphosphate hydrolases"/>
    <property type="match status" value="1"/>
</dbReference>
<evidence type="ECO:0000256" key="11">
    <source>
        <dbReference type="ARBA" id="ARBA00023242"/>
    </source>
</evidence>
<evidence type="ECO:0000256" key="6">
    <source>
        <dbReference type="ARBA" id="ARBA00022490"/>
    </source>
</evidence>
<dbReference type="CDD" id="cd19502">
    <property type="entry name" value="RecA-like_PAN_like"/>
    <property type="match status" value="1"/>
</dbReference>
<comment type="similarity">
    <text evidence="3">Belongs to the AAA ATPase family.</text>
</comment>
<keyword evidence="5 12" id="KW-0268">Exocytosis</keyword>
<dbReference type="VEuPathDB" id="FungiDB:SeMB42_g06583"/>
<evidence type="ECO:0000313" key="16">
    <source>
        <dbReference type="EMBL" id="TPX44617.1"/>
    </source>
</evidence>
<protein>
    <recommendedName>
        <fullName evidence="12">Exocyst complex component Sec8</fullName>
    </recommendedName>
</protein>
<evidence type="ECO:0000256" key="5">
    <source>
        <dbReference type="ARBA" id="ARBA00022483"/>
    </source>
</evidence>
<dbReference type="GO" id="GO:0090522">
    <property type="term" value="P:vesicle tethering involved in exocytosis"/>
    <property type="evidence" value="ECO:0007669"/>
    <property type="project" value="UniProtKB-UniRule"/>
</dbReference>
<dbReference type="Proteomes" id="UP000320475">
    <property type="component" value="Unassembled WGS sequence"/>
</dbReference>
<dbReference type="GO" id="GO:0006893">
    <property type="term" value="P:Golgi to plasma membrane transport"/>
    <property type="evidence" value="ECO:0007669"/>
    <property type="project" value="TreeGrafter"/>
</dbReference>
<evidence type="ECO:0000256" key="4">
    <source>
        <dbReference type="ARBA" id="ARBA00022448"/>
    </source>
</evidence>
<comment type="similarity">
    <text evidence="12">Belongs to the SEC8 family.</text>
</comment>
<keyword evidence="4 12" id="KW-0813">Transport</keyword>
<dbReference type="GO" id="GO:0016887">
    <property type="term" value="F:ATP hydrolysis activity"/>
    <property type="evidence" value="ECO:0007669"/>
    <property type="project" value="InterPro"/>
</dbReference>
<dbReference type="GO" id="GO:0006612">
    <property type="term" value="P:protein targeting to membrane"/>
    <property type="evidence" value="ECO:0007669"/>
    <property type="project" value="UniProtKB-UniRule"/>
</dbReference>
<dbReference type="PANTHER" id="PTHR14146">
    <property type="entry name" value="EXOCYST COMPLEX COMPONENT 4"/>
    <property type="match status" value="1"/>
</dbReference>
<evidence type="ECO:0000256" key="12">
    <source>
        <dbReference type="RuleBase" id="RU367079"/>
    </source>
</evidence>
<keyword evidence="11" id="KW-0539">Nucleus</keyword>
<dbReference type="PROSITE" id="PS00674">
    <property type="entry name" value="AAA"/>
    <property type="match status" value="1"/>
</dbReference>
<comment type="subcellular location">
    <subcellularLocation>
        <location evidence="2">Cytoplasm</location>
    </subcellularLocation>
    <subcellularLocation>
        <location evidence="1">Nucleus</location>
    </subcellularLocation>
</comment>
<dbReference type="Pfam" id="PF17862">
    <property type="entry name" value="AAA_lid_3"/>
    <property type="match status" value="1"/>
</dbReference>
<dbReference type="Pfam" id="PF20652">
    <property type="entry name" value="Sec8_C"/>
    <property type="match status" value="1"/>
</dbReference>
<dbReference type="Pfam" id="PF16450">
    <property type="entry name" value="Prot_ATP_ID_OB_C"/>
    <property type="match status" value="1"/>
</dbReference>
<keyword evidence="7" id="KW-0547">Nucleotide-binding</keyword>
<dbReference type="Gene3D" id="2.40.50.140">
    <property type="entry name" value="Nucleic acid-binding proteins"/>
    <property type="match status" value="1"/>
</dbReference>
<feature type="coiled-coil region" evidence="13">
    <location>
        <begin position="1098"/>
        <end position="1146"/>
    </location>
</feature>
<evidence type="ECO:0000313" key="17">
    <source>
        <dbReference type="Proteomes" id="UP000320475"/>
    </source>
</evidence>
<evidence type="ECO:0000256" key="3">
    <source>
        <dbReference type="ARBA" id="ARBA00006914"/>
    </source>
</evidence>
<comment type="caution">
    <text evidence="16">The sequence shown here is derived from an EMBL/GenBank/DDBJ whole genome shotgun (WGS) entry which is preliminary data.</text>
</comment>
<dbReference type="GO" id="GO:0005634">
    <property type="term" value="C:nucleus"/>
    <property type="evidence" value="ECO:0007669"/>
    <property type="project" value="UniProtKB-SubCell"/>
</dbReference>